<dbReference type="HOGENOM" id="CLU_487286_0_0_4"/>
<evidence type="ECO:0000256" key="2">
    <source>
        <dbReference type="ARBA" id="ARBA00022840"/>
    </source>
</evidence>
<keyword evidence="4" id="KW-0812">Transmembrane</keyword>
<dbReference type="InterPro" id="IPR000719">
    <property type="entry name" value="Prot_kinase_dom"/>
</dbReference>
<dbReference type="PANTHER" id="PTHR44329:SF298">
    <property type="entry name" value="MIXED LINEAGE KINASE DOMAIN-LIKE PROTEIN"/>
    <property type="match status" value="1"/>
</dbReference>
<protein>
    <submittedName>
        <fullName evidence="6">Glycosyltransferase, group 1 family</fullName>
    </submittedName>
</protein>
<dbReference type="SUPFAM" id="SSF56112">
    <property type="entry name" value="Protein kinase-like (PK-like)"/>
    <property type="match status" value="1"/>
</dbReference>
<feature type="compositionally biased region" description="Basic and acidic residues" evidence="3">
    <location>
        <begin position="478"/>
        <end position="487"/>
    </location>
</feature>
<evidence type="ECO:0000256" key="1">
    <source>
        <dbReference type="ARBA" id="ARBA00022741"/>
    </source>
</evidence>
<feature type="transmembrane region" description="Helical" evidence="4">
    <location>
        <begin position="375"/>
        <end position="398"/>
    </location>
</feature>
<comment type="caution">
    <text evidence="6">The sequence shown here is derived from an EMBL/GenBank/DDBJ whole genome shotgun (WGS) entry which is preliminary data.</text>
</comment>
<feature type="region of interest" description="Disordered" evidence="3">
    <location>
        <begin position="461"/>
        <end position="497"/>
    </location>
</feature>
<dbReference type="InterPro" id="IPR051681">
    <property type="entry name" value="Ser/Thr_Kinases-Pseudokinases"/>
</dbReference>
<proteinExistence type="predicted"/>
<dbReference type="Gene3D" id="1.10.510.10">
    <property type="entry name" value="Transferase(Phosphotransferase) domain 1"/>
    <property type="match status" value="1"/>
</dbReference>
<sequence length="559" mass="61812">MTSRADREKDPAYGLKLRLGSGRRLKLGERLGRGGEGSVYAAANRRNHAVKLYKAPDKPQLASKIAAMVDAGLARQSPFAAFPVDVVRGEDGAFAGFLMKAVRDRRPLHDLYAPGARKQHFPDIDYRFLARTATNIARAVASIHHTGCVIGDINPSGMLVADDATVALVDADSFQFSHGGQQFLCAVGVPDYTPPELQGHSFHGVVRTQQHDAFGLAVILFQVLMMGRHPFDGVPDTGEAPPMGERIQRRLYPHIPERPTGMQPPPGLPALTEFSGTLADLFARAFTAQDNTPRPDALQWVTALEHFEKNLRRCRADRRHHYPRESTSCPWCQMEERLGNQLFPRPGQASPTTHTAPVPVNLAQRRFRSKRPRRLIMGLAITAAVALGVYHLVASYLASLSPTQILANQAKQHLPAWVTGTHQKLQPTLDAARQQGQHWVDSAKEALPDLSTTGKWIKGLWQSETPDDSQPPARATRKQQDKTDDTAPAHNRGPALTITDKVMEMQRVLRRQGYPVPLNGSFDAATRRYAADYLTSISGEPTPENLSVREFYLRFEGGR</sequence>
<keyword evidence="2" id="KW-0067">ATP-binding</keyword>
<evidence type="ECO:0000313" key="6">
    <source>
        <dbReference type="EMBL" id="EFV94314.1"/>
    </source>
</evidence>
<evidence type="ECO:0000256" key="3">
    <source>
        <dbReference type="SAM" id="MobiDB-lite"/>
    </source>
</evidence>
<dbReference type="RefSeq" id="WP_005674876.1">
    <property type="nucleotide sequence ID" value="NZ_CP146288.1"/>
</dbReference>
<dbReference type="SMART" id="SM00220">
    <property type="entry name" value="S_TKc"/>
    <property type="match status" value="1"/>
</dbReference>
<dbReference type="PROSITE" id="PS50011">
    <property type="entry name" value="PROTEIN_KINASE_DOM"/>
    <property type="match status" value="1"/>
</dbReference>
<evidence type="ECO:0000259" key="5">
    <source>
        <dbReference type="PROSITE" id="PS50011"/>
    </source>
</evidence>
<dbReference type="eggNOG" id="COG4248">
    <property type="taxonomic scope" value="Bacteria"/>
</dbReference>
<reference evidence="6 7" key="1">
    <citation type="submission" date="2010-12" db="EMBL/GenBank/DDBJ databases">
        <authorList>
            <person name="Muzny D."/>
            <person name="Qin X."/>
            <person name="Deng J."/>
            <person name="Jiang H."/>
            <person name="Liu Y."/>
            <person name="Qu J."/>
            <person name="Song X.-Z."/>
            <person name="Zhang L."/>
            <person name="Thornton R."/>
            <person name="Coyle M."/>
            <person name="Francisco L."/>
            <person name="Jackson L."/>
            <person name="Javaid M."/>
            <person name="Korchina V."/>
            <person name="Kovar C."/>
            <person name="Mata R."/>
            <person name="Mathew T."/>
            <person name="Ngo R."/>
            <person name="Nguyen L."/>
            <person name="Nguyen N."/>
            <person name="Okwuonu G."/>
            <person name="Ongeri F."/>
            <person name="Pham C."/>
            <person name="Simmons D."/>
            <person name="Wilczek-Boney K."/>
            <person name="Hale W."/>
            <person name="Jakkamsetti A."/>
            <person name="Pham P."/>
            <person name="Ruth R."/>
            <person name="San Lucas F."/>
            <person name="Warren J."/>
            <person name="Zhang J."/>
            <person name="Zhao Z."/>
            <person name="Zhou C."/>
            <person name="Zhu D."/>
            <person name="Lee S."/>
            <person name="Bess C."/>
            <person name="Blankenburg K."/>
            <person name="Forbes L."/>
            <person name="Fu Q."/>
            <person name="Gubbala S."/>
            <person name="Hirani K."/>
            <person name="Jayaseelan J.C."/>
            <person name="Lara F."/>
            <person name="Munidasa M."/>
            <person name="Palculict T."/>
            <person name="Patil S."/>
            <person name="Pu L.-L."/>
            <person name="Saada N."/>
            <person name="Tang L."/>
            <person name="Weissenberger G."/>
            <person name="Zhu Y."/>
            <person name="Hemphill L."/>
            <person name="Shang Y."/>
            <person name="Youmans B."/>
            <person name="Ayvaz T."/>
            <person name="Ross M."/>
            <person name="Santibanez J."/>
            <person name="Aqrawi P."/>
            <person name="Gross S."/>
            <person name="Joshi V."/>
            <person name="Fowler G."/>
            <person name="Nazareth L."/>
            <person name="Reid J."/>
            <person name="Worley K."/>
            <person name="Petrosino J."/>
            <person name="Highlander S."/>
            <person name="Gibbs R."/>
        </authorList>
    </citation>
    <scope>NUCLEOTIDE SEQUENCE [LARGE SCALE GENOMIC DNA]</scope>
    <source>
        <strain evidence="6 7">ATCC 51599</strain>
    </source>
</reference>
<dbReference type="GO" id="GO:0004674">
    <property type="term" value="F:protein serine/threonine kinase activity"/>
    <property type="evidence" value="ECO:0007669"/>
    <property type="project" value="TreeGrafter"/>
</dbReference>
<organism evidence="6 7">
    <name type="scientific">Lautropia mirabilis ATCC 51599</name>
    <dbReference type="NCBI Taxonomy" id="887898"/>
    <lineage>
        <taxon>Bacteria</taxon>
        <taxon>Pseudomonadati</taxon>
        <taxon>Pseudomonadota</taxon>
        <taxon>Betaproteobacteria</taxon>
        <taxon>Burkholderiales</taxon>
        <taxon>Burkholderiaceae</taxon>
        <taxon>Lautropia</taxon>
    </lineage>
</organism>
<keyword evidence="4" id="KW-1133">Transmembrane helix</keyword>
<dbReference type="Proteomes" id="UP000011021">
    <property type="component" value="Unassembled WGS sequence"/>
</dbReference>
<keyword evidence="6" id="KW-0808">Transferase</keyword>
<keyword evidence="7" id="KW-1185">Reference proteome</keyword>
<dbReference type="STRING" id="887898.HMPREF0551_2429"/>
<dbReference type="PANTHER" id="PTHR44329">
    <property type="entry name" value="SERINE/THREONINE-PROTEIN KINASE TNNI3K-RELATED"/>
    <property type="match status" value="1"/>
</dbReference>
<gene>
    <name evidence="6" type="ORF">HMPREF0551_2429</name>
</gene>
<dbReference type="GO" id="GO:0005524">
    <property type="term" value="F:ATP binding"/>
    <property type="evidence" value="ECO:0007669"/>
    <property type="project" value="UniProtKB-KW"/>
</dbReference>
<keyword evidence="4" id="KW-0472">Membrane</keyword>
<keyword evidence="1" id="KW-0547">Nucleotide-binding</keyword>
<name>E7S0G5_9BURK</name>
<dbReference type="InterPro" id="IPR011009">
    <property type="entry name" value="Kinase-like_dom_sf"/>
</dbReference>
<feature type="domain" description="Protein kinase" evidence="5">
    <location>
        <begin position="25"/>
        <end position="307"/>
    </location>
</feature>
<evidence type="ECO:0000256" key="4">
    <source>
        <dbReference type="SAM" id="Phobius"/>
    </source>
</evidence>
<dbReference type="Pfam" id="PF00069">
    <property type="entry name" value="Pkinase"/>
    <property type="match status" value="1"/>
</dbReference>
<accession>E7S0G5</accession>
<evidence type="ECO:0000313" key="7">
    <source>
        <dbReference type="Proteomes" id="UP000011021"/>
    </source>
</evidence>
<dbReference type="EMBL" id="AEQP01000022">
    <property type="protein sequence ID" value="EFV94314.1"/>
    <property type="molecule type" value="Genomic_DNA"/>
</dbReference>
<dbReference type="AlphaFoldDB" id="E7S0G5"/>